<sequence>MSNLWETFRVSKAEKEISRKKDCRKVLNILYLDREKDKSKNNEVCTKEFWENFYMPCTPLSPSTRRECLDRFAPYQAKCHLDSCRAEFAQRYEKYCGAEYGVKEDASNDNQQPKQSQTEADEQWRLVCGQASILLQEQCTKSECQKEMAGGSLIERCAKTPQDSKQCQDVLDPFVKLCETDKCRRGLEALKNKECAARKDPVAEYDPQEVMAPITRDEWATLCNEALKAQRRSCHGSGRCIEMFEELLPELSLVCQKDRPKHRSSCENVYDLSGCHSKECKDELVGLRDKACARKSSI</sequence>
<evidence type="ECO:0000313" key="2">
    <source>
        <dbReference type="Proteomes" id="UP000054544"/>
    </source>
</evidence>
<dbReference type="AlphaFoldDB" id="A0A0D9NU29"/>
<proteinExistence type="predicted"/>
<organism evidence="1 2">
    <name type="scientific">Metarhizium anisopliae BRIP 53293</name>
    <dbReference type="NCBI Taxonomy" id="1291518"/>
    <lineage>
        <taxon>Eukaryota</taxon>
        <taxon>Fungi</taxon>
        <taxon>Dikarya</taxon>
        <taxon>Ascomycota</taxon>
        <taxon>Pezizomycotina</taxon>
        <taxon>Sordariomycetes</taxon>
        <taxon>Hypocreomycetidae</taxon>
        <taxon>Hypocreales</taxon>
        <taxon>Clavicipitaceae</taxon>
        <taxon>Metarhizium</taxon>
    </lineage>
</organism>
<protein>
    <submittedName>
        <fullName evidence="1">Uncharacterized protein</fullName>
    </submittedName>
</protein>
<dbReference type="Proteomes" id="UP000054544">
    <property type="component" value="Unassembled WGS sequence"/>
</dbReference>
<keyword evidence="2" id="KW-1185">Reference proteome</keyword>
<dbReference type="EMBL" id="KE384738">
    <property type="protein sequence ID" value="KJK77278.1"/>
    <property type="molecule type" value="Genomic_DNA"/>
</dbReference>
<gene>
    <name evidence="1" type="ORF">H634G_07017</name>
</gene>
<name>A0A0D9NU29_METAN</name>
<evidence type="ECO:0000313" key="1">
    <source>
        <dbReference type="EMBL" id="KJK77278.1"/>
    </source>
</evidence>
<reference evidence="2" key="1">
    <citation type="journal article" date="2014" name="BMC Genomics">
        <title>The genome sequence of the biocontrol fungus Metarhizium anisopliae and comparative genomics of Metarhizium species.</title>
        <authorList>
            <person name="Pattemore J.A."/>
            <person name="Hane J.K."/>
            <person name="Williams A.H."/>
            <person name="Wilson B.A."/>
            <person name="Stodart B.J."/>
            <person name="Ash G.J."/>
        </authorList>
    </citation>
    <scope>NUCLEOTIDE SEQUENCE [LARGE SCALE GENOMIC DNA]</scope>
    <source>
        <strain evidence="2">BRIP 53293</strain>
    </source>
</reference>
<accession>A0A0D9NU29</accession>